<dbReference type="SUPFAM" id="SSF47384">
    <property type="entry name" value="Homodimeric domain of signal transducing histidine kinase"/>
    <property type="match status" value="1"/>
</dbReference>
<dbReference type="InterPro" id="IPR004358">
    <property type="entry name" value="Sig_transdc_His_kin-like_C"/>
</dbReference>
<dbReference type="Proteomes" id="UP000468581">
    <property type="component" value="Unassembled WGS sequence"/>
</dbReference>
<dbReference type="Gene3D" id="3.30.565.10">
    <property type="entry name" value="Histidine kinase-like ATPase, C-terminal domain"/>
    <property type="match status" value="1"/>
</dbReference>
<evidence type="ECO:0000256" key="6">
    <source>
        <dbReference type="SAM" id="SignalP"/>
    </source>
</evidence>
<keyword evidence="6" id="KW-0732">Signal</keyword>
<dbReference type="PRINTS" id="PR00344">
    <property type="entry name" value="BCTRLSENSOR"/>
</dbReference>
<keyword evidence="10" id="KW-1185">Reference proteome</keyword>
<dbReference type="CDD" id="cd16922">
    <property type="entry name" value="HATPase_EvgS-ArcB-TorS-like"/>
    <property type="match status" value="1"/>
</dbReference>
<keyword evidence="5" id="KW-0175">Coiled coil</keyword>
<feature type="chain" id="PRO_5026780825" description="histidine kinase" evidence="6">
    <location>
        <begin position="21"/>
        <end position="735"/>
    </location>
</feature>
<dbReference type="RefSeq" id="WP_163605404.1">
    <property type="nucleotide sequence ID" value="NZ_JAABOO010000001.1"/>
</dbReference>
<dbReference type="SMART" id="SM00387">
    <property type="entry name" value="HATPase_c"/>
    <property type="match status" value="1"/>
</dbReference>
<dbReference type="PANTHER" id="PTHR45339">
    <property type="entry name" value="HYBRID SIGNAL TRANSDUCTION HISTIDINE KINASE J"/>
    <property type="match status" value="1"/>
</dbReference>
<dbReference type="SMART" id="SM00388">
    <property type="entry name" value="HisKA"/>
    <property type="match status" value="1"/>
</dbReference>
<dbReference type="EMBL" id="JAABOO010000001">
    <property type="protein sequence ID" value="NER12379.1"/>
    <property type="molecule type" value="Genomic_DNA"/>
</dbReference>
<evidence type="ECO:0000256" key="2">
    <source>
        <dbReference type="ARBA" id="ARBA00012438"/>
    </source>
</evidence>
<sequence length="735" mass="84062">MKRCLAHLLLLFVCSSVAHAQDTDAMKDSINDLLRKVYYQKNKVKFDNAKKLLEKAEALADSLDDDMYRVDCYNLNAQLDISFEKYNFADQYLNISDLRLTRQKYPRGNVIAKGLRSELLAERKQFYEAITLLRETKGELKKRDKAALNRLAFYEGIVHFKRKDFEQAKNIFENLSPFADKYEKYYLRSRVLTYLSEIYFNEGEYEEAGTYAANSLKISNSRDFPKLKKENHRMLSNIFEAEGDFKKAFYHLTEAEKIEHNILNPGRIVLANTAETENQELAFLKRMTRQLQNENAEQQQQVNMSKLTSVLSSALLIIISLLTISLYRNNQIKFKTNDLLLKKNLELETARDEAERAMQAKGQFLSTVSHELRTPLYAVTGLTHLLLEENPSESQKEHLKSLKFSGEYLLNFINDILQINKIEAKKLSVQKIPFNLKKVLKDVVDSLHQTAKENNNTIDLNIDRKLPKELLGDPLKLSQILINLIGNASKFTHNGKINVAAGLVNNEDEKVGIHFEVQDNGIGISKELQDTIFESFAQGSIQINRKYGGTGLGLTIVKSLLSLFDSEIKLESELGKGSTFMFDIYFDIPAIEEKPPVEETKIEVKDEFFENMHLLVVEDNKINQVITKKMLVKKGMTCDIANDGYEAIEKAKSPVYNAILMDIHMPGISGLTTTKEIRKFNKKVPIIALTAISLDENTDDFYEAGCNDVITKPFKPETFYEKIGNNILKNIEVNI</sequence>
<comment type="caution">
    <text evidence="9">The sequence shown here is derived from an EMBL/GenBank/DDBJ whole genome shotgun (WGS) entry which is preliminary data.</text>
</comment>
<dbReference type="SUPFAM" id="SSF52172">
    <property type="entry name" value="CheY-like"/>
    <property type="match status" value="1"/>
</dbReference>
<evidence type="ECO:0000313" key="9">
    <source>
        <dbReference type="EMBL" id="NER12379.1"/>
    </source>
</evidence>
<dbReference type="Gene3D" id="1.10.287.130">
    <property type="match status" value="1"/>
</dbReference>
<dbReference type="CDD" id="cd00082">
    <property type="entry name" value="HisKA"/>
    <property type="match status" value="1"/>
</dbReference>
<dbReference type="AlphaFoldDB" id="A0A6P0UKI6"/>
<dbReference type="PANTHER" id="PTHR45339:SF5">
    <property type="entry name" value="HISTIDINE KINASE"/>
    <property type="match status" value="1"/>
</dbReference>
<dbReference type="SMART" id="SM00448">
    <property type="entry name" value="REC"/>
    <property type="match status" value="1"/>
</dbReference>
<evidence type="ECO:0000256" key="3">
    <source>
        <dbReference type="ARBA" id="ARBA00022553"/>
    </source>
</evidence>
<dbReference type="Gene3D" id="1.25.40.10">
    <property type="entry name" value="Tetratricopeptide repeat domain"/>
    <property type="match status" value="1"/>
</dbReference>
<feature type="modified residue" description="4-aspartylphosphate" evidence="4">
    <location>
        <position position="662"/>
    </location>
</feature>
<dbReference type="InterPro" id="IPR036890">
    <property type="entry name" value="HATPase_C_sf"/>
</dbReference>
<dbReference type="InterPro" id="IPR011006">
    <property type="entry name" value="CheY-like_superfamily"/>
</dbReference>
<evidence type="ECO:0000259" key="8">
    <source>
        <dbReference type="PROSITE" id="PS50110"/>
    </source>
</evidence>
<dbReference type="SUPFAM" id="SSF48452">
    <property type="entry name" value="TPR-like"/>
    <property type="match status" value="1"/>
</dbReference>
<dbReference type="GO" id="GO:0000155">
    <property type="term" value="F:phosphorelay sensor kinase activity"/>
    <property type="evidence" value="ECO:0007669"/>
    <property type="project" value="InterPro"/>
</dbReference>
<keyword evidence="3 4" id="KW-0597">Phosphoprotein</keyword>
<dbReference type="InterPro" id="IPR003661">
    <property type="entry name" value="HisK_dim/P_dom"/>
</dbReference>
<evidence type="ECO:0000313" key="10">
    <source>
        <dbReference type="Proteomes" id="UP000468581"/>
    </source>
</evidence>
<reference evidence="9 10" key="1">
    <citation type="submission" date="2020-01" db="EMBL/GenBank/DDBJ databases">
        <title>Leptobacterium flavescens.</title>
        <authorList>
            <person name="Wang G."/>
        </authorList>
    </citation>
    <scope>NUCLEOTIDE SEQUENCE [LARGE SCALE GENOMIC DNA]</scope>
    <source>
        <strain evidence="9 10">KCTC 22160</strain>
    </source>
</reference>
<protein>
    <recommendedName>
        <fullName evidence="2">histidine kinase</fullName>
        <ecNumber evidence="2">2.7.13.3</ecNumber>
    </recommendedName>
</protein>
<dbReference type="Pfam" id="PF00072">
    <property type="entry name" value="Response_reg"/>
    <property type="match status" value="1"/>
</dbReference>
<evidence type="ECO:0000256" key="1">
    <source>
        <dbReference type="ARBA" id="ARBA00000085"/>
    </source>
</evidence>
<dbReference type="PROSITE" id="PS50109">
    <property type="entry name" value="HIS_KIN"/>
    <property type="match status" value="1"/>
</dbReference>
<dbReference type="SUPFAM" id="SSF55874">
    <property type="entry name" value="ATPase domain of HSP90 chaperone/DNA topoisomerase II/histidine kinase"/>
    <property type="match status" value="1"/>
</dbReference>
<dbReference type="InterPro" id="IPR011990">
    <property type="entry name" value="TPR-like_helical_dom_sf"/>
</dbReference>
<comment type="catalytic activity">
    <reaction evidence="1">
        <text>ATP + protein L-histidine = ADP + protein N-phospho-L-histidine.</text>
        <dbReference type="EC" id="2.7.13.3"/>
    </reaction>
</comment>
<dbReference type="Pfam" id="PF00512">
    <property type="entry name" value="HisKA"/>
    <property type="match status" value="1"/>
</dbReference>
<feature type="signal peptide" evidence="6">
    <location>
        <begin position="1"/>
        <end position="20"/>
    </location>
</feature>
<name>A0A6P0UKI6_9FLAO</name>
<organism evidence="9 10">
    <name type="scientific">Leptobacterium flavescens</name>
    <dbReference type="NCBI Taxonomy" id="472055"/>
    <lineage>
        <taxon>Bacteria</taxon>
        <taxon>Pseudomonadati</taxon>
        <taxon>Bacteroidota</taxon>
        <taxon>Flavobacteriia</taxon>
        <taxon>Flavobacteriales</taxon>
        <taxon>Flavobacteriaceae</taxon>
        <taxon>Leptobacterium</taxon>
    </lineage>
</organism>
<dbReference type="InterPro" id="IPR001789">
    <property type="entry name" value="Sig_transdc_resp-reg_receiver"/>
</dbReference>
<accession>A0A6P0UKI6</accession>
<feature type="domain" description="Histidine kinase" evidence="7">
    <location>
        <begin position="367"/>
        <end position="588"/>
    </location>
</feature>
<feature type="coiled-coil region" evidence="5">
    <location>
        <begin position="274"/>
        <end position="304"/>
    </location>
</feature>
<dbReference type="InterPro" id="IPR005467">
    <property type="entry name" value="His_kinase_dom"/>
</dbReference>
<dbReference type="CDD" id="cd17546">
    <property type="entry name" value="REC_hyHK_CKI1_RcsC-like"/>
    <property type="match status" value="1"/>
</dbReference>
<dbReference type="Gene3D" id="3.40.50.2300">
    <property type="match status" value="1"/>
</dbReference>
<dbReference type="EC" id="2.7.13.3" evidence="2"/>
<feature type="domain" description="Response regulatory" evidence="8">
    <location>
        <begin position="613"/>
        <end position="727"/>
    </location>
</feature>
<evidence type="ECO:0000256" key="5">
    <source>
        <dbReference type="SAM" id="Coils"/>
    </source>
</evidence>
<dbReference type="Pfam" id="PF02518">
    <property type="entry name" value="HATPase_c"/>
    <property type="match status" value="1"/>
</dbReference>
<evidence type="ECO:0000256" key="4">
    <source>
        <dbReference type="PROSITE-ProRule" id="PRU00169"/>
    </source>
</evidence>
<dbReference type="InterPro" id="IPR036097">
    <property type="entry name" value="HisK_dim/P_sf"/>
</dbReference>
<proteinExistence type="predicted"/>
<evidence type="ECO:0000259" key="7">
    <source>
        <dbReference type="PROSITE" id="PS50109"/>
    </source>
</evidence>
<dbReference type="PROSITE" id="PS50110">
    <property type="entry name" value="RESPONSE_REGULATORY"/>
    <property type="match status" value="1"/>
</dbReference>
<gene>
    <name evidence="9" type="ORF">GWK08_02915</name>
</gene>
<dbReference type="InterPro" id="IPR003594">
    <property type="entry name" value="HATPase_dom"/>
</dbReference>
<dbReference type="FunFam" id="3.30.565.10:FF:000010">
    <property type="entry name" value="Sensor histidine kinase RcsC"/>
    <property type="match status" value="1"/>
</dbReference>